<comment type="similarity">
    <text evidence="1">Belongs to the Gfo/Idh/MocA family.</text>
</comment>
<dbReference type="AlphaFoldDB" id="A0AAW2YY73"/>
<feature type="domain" description="Gfo/Idh/MocA-like oxidoreductase N-terminal" evidence="2">
    <location>
        <begin position="33"/>
        <end position="148"/>
    </location>
</feature>
<accession>A0AAW2YY73</accession>
<feature type="domain" description="GFO/IDH/MocA-like oxidoreductase" evidence="3">
    <location>
        <begin position="175"/>
        <end position="272"/>
    </location>
</feature>
<dbReference type="InterPro" id="IPR055170">
    <property type="entry name" value="GFO_IDH_MocA-like_dom"/>
</dbReference>
<dbReference type="Gene3D" id="3.30.360.10">
    <property type="entry name" value="Dihydrodipicolinate Reductase, domain 2"/>
    <property type="match status" value="1"/>
</dbReference>
<dbReference type="PANTHER" id="PTHR46368">
    <property type="match status" value="1"/>
</dbReference>
<evidence type="ECO:0000259" key="2">
    <source>
        <dbReference type="Pfam" id="PF01408"/>
    </source>
</evidence>
<dbReference type="SUPFAM" id="SSF51735">
    <property type="entry name" value="NAD(P)-binding Rossmann-fold domains"/>
    <property type="match status" value="1"/>
</dbReference>
<gene>
    <name evidence="4" type="ORF">AKO1_013043</name>
</gene>
<dbReference type="GO" id="GO:0000166">
    <property type="term" value="F:nucleotide binding"/>
    <property type="evidence" value="ECO:0007669"/>
    <property type="project" value="InterPro"/>
</dbReference>
<dbReference type="SUPFAM" id="SSF55347">
    <property type="entry name" value="Glyceraldehyde-3-phosphate dehydrogenase-like, C-terminal domain"/>
    <property type="match status" value="1"/>
</dbReference>
<evidence type="ECO:0000259" key="3">
    <source>
        <dbReference type="Pfam" id="PF22725"/>
    </source>
</evidence>
<evidence type="ECO:0000313" key="4">
    <source>
        <dbReference type="EMBL" id="KAL0482403.1"/>
    </source>
</evidence>
<dbReference type="Proteomes" id="UP001431209">
    <property type="component" value="Unassembled WGS sequence"/>
</dbReference>
<dbReference type="InterPro" id="IPR000683">
    <property type="entry name" value="Gfo/Idh/MocA-like_OxRdtase_N"/>
</dbReference>
<evidence type="ECO:0000256" key="1">
    <source>
        <dbReference type="ARBA" id="ARBA00010928"/>
    </source>
</evidence>
<evidence type="ECO:0000313" key="5">
    <source>
        <dbReference type="Proteomes" id="UP001431209"/>
    </source>
</evidence>
<comment type="caution">
    <text evidence="4">The sequence shown here is derived from an EMBL/GenBank/DDBJ whole genome shotgun (WGS) entry which is preliminary data.</text>
</comment>
<dbReference type="EMBL" id="JAOPGA020000847">
    <property type="protein sequence ID" value="KAL0482403.1"/>
    <property type="molecule type" value="Genomic_DNA"/>
</dbReference>
<dbReference type="InterPro" id="IPR036291">
    <property type="entry name" value="NAD(P)-bd_dom_sf"/>
</dbReference>
<dbReference type="PANTHER" id="PTHR46368:SF4">
    <property type="entry name" value="OS10G0403700 PROTEIN"/>
    <property type="match status" value="1"/>
</dbReference>
<keyword evidence="5" id="KW-1185">Reference proteome</keyword>
<dbReference type="Pfam" id="PF22725">
    <property type="entry name" value="GFO_IDH_MocA_C3"/>
    <property type="match status" value="1"/>
</dbReference>
<dbReference type="Pfam" id="PF01408">
    <property type="entry name" value="GFO_IDH_MocA"/>
    <property type="match status" value="1"/>
</dbReference>
<organism evidence="4 5">
    <name type="scientific">Acrasis kona</name>
    <dbReference type="NCBI Taxonomy" id="1008807"/>
    <lineage>
        <taxon>Eukaryota</taxon>
        <taxon>Discoba</taxon>
        <taxon>Heterolobosea</taxon>
        <taxon>Tetramitia</taxon>
        <taxon>Eutetramitia</taxon>
        <taxon>Acrasidae</taxon>
        <taxon>Acrasis</taxon>
    </lineage>
</organism>
<protein>
    <submittedName>
        <fullName evidence="4">Oxidoreductase</fullName>
    </submittedName>
</protein>
<dbReference type="Gene3D" id="3.40.50.720">
    <property type="entry name" value="NAD(P)-binding Rossmann-like Domain"/>
    <property type="match status" value="1"/>
</dbReference>
<proteinExistence type="inferred from homology"/>
<reference evidence="4 5" key="1">
    <citation type="submission" date="2024-03" db="EMBL/GenBank/DDBJ databases">
        <title>The Acrasis kona genome and developmental transcriptomes reveal deep origins of eukaryotic multicellular pathways.</title>
        <authorList>
            <person name="Sheikh S."/>
            <person name="Fu C.-J."/>
            <person name="Brown M.W."/>
            <person name="Baldauf S.L."/>
        </authorList>
    </citation>
    <scope>NUCLEOTIDE SEQUENCE [LARGE SCALE GENOMIC DNA]</scope>
    <source>
        <strain evidence="4 5">ATCC MYA-3509</strain>
    </source>
</reference>
<sequence>MHVHPINSASRSERKRCETQINLLIWHMSEHRLRFGIISAAGIAEKVVAVMNSSKHATPVCVGARDVEKAKAFASRHKIPRAYGSYDEVIADREVDAVYIPVPTALRLEWVIKAAQAKKHVLAEKPFASADEVKKMRQVCNENGVHFMDNTMHLHHLRTRYVEDNYLNSGDFELNRVNNTFSWCLTTDYPNNVRFNTKLEPLGALGDLGWYCIRNILWAFRYQLPTSVVAVGEIDEKTKAVMQTSCVLLFKDNKSASFNVSFRDVVRQHTELVSSNSVIRYDGFVVPFENEPHIWKRDQYNNKAELTVSNDTGVAKKIVIDECDQVLNLFEQFAKDAKDVANGQRWGEESLKASLVMDAVFKSLSENGSLVAL</sequence>
<name>A0AAW2YY73_9EUKA</name>